<dbReference type="EMBL" id="FQUM01000001">
    <property type="protein sequence ID" value="SHE36410.1"/>
    <property type="molecule type" value="Genomic_DNA"/>
</dbReference>
<dbReference type="AlphaFoldDB" id="A0A1M4SW13"/>
<evidence type="ECO:0000313" key="2">
    <source>
        <dbReference type="EMBL" id="SHE36410.1"/>
    </source>
</evidence>
<dbReference type="Proteomes" id="UP000184164">
    <property type="component" value="Unassembled WGS sequence"/>
</dbReference>
<dbReference type="GO" id="GO:0005975">
    <property type="term" value="P:carbohydrate metabolic process"/>
    <property type="evidence" value="ECO:0007669"/>
    <property type="project" value="InterPro"/>
</dbReference>
<dbReference type="SUPFAM" id="SSF48208">
    <property type="entry name" value="Six-hairpin glycosidases"/>
    <property type="match status" value="1"/>
</dbReference>
<keyword evidence="1 2" id="KW-0378">Hydrolase</keyword>
<proteinExistence type="predicted"/>
<gene>
    <name evidence="2" type="ORF">SAMN05444274_101168</name>
</gene>
<dbReference type="InterPro" id="IPR008928">
    <property type="entry name" value="6-hairpin_glycosidase_sf"/>
</dbReference>
<reference evidence="2 3" key="1">
    <citation type="submission" date="2016-11" db="EMBL/GenBank/DDBJ databases">
        <authorList>
            <person name="Jaros S."/>
            <person name="Januszkiewicz K."/>
            <person name="Wedrychowicz H."/>
        </authorList>
    </citation>
    <scope>NUCLEOTIDE SEQUENCE [LARGE SCALE GENOMIC DNA]</scope>
    <source>
        <strain evidence="2 3">DSM 26910</strain>
    </source>
</reference>
<dbReference type="OrthoDB" id="258246at2"/>
<dbReference type="InterPro" id="IPR012341">
    <property type="entry name" value="6hp_glycosidase-like_sf"/>
</dbReference>
<dbReference type="GO" id="GO:0016787">
    <property type="term" value="F:hydrolase activity"/>
    <property type="evidence" value="ECO:0007669"/>
    <property type="project" value="UniProtKB-KW"/>
</dbReference>
<dbReference type="InterPro" id="IPR052043">
    <property type="entry name" value="PolySaccharide_Degr_Enz"/>
</dbReference>
<sequence length="357" mass="41231">MKNVFIISIGFLLVNCQFQKTITSKEIISQIKRVADYELSHPSVHDYDLQHDFANGWIPSTFYVSLIPLYEATGDKKYLEEVKKWGNKTNWTCAPRLNHADDIVCGQVYLDLYRHERKNGYIENLVVRMDSVLQTARRGREEWHWCDALFMAPPVYTMAGKILNEPSYIQFSDSMYWDVYDYLFDHENSLFYRDDRFFTQRGPDDQKIFWGRGNGWVLGGLARLIPYVEDAAMKQRYIELFQQIAERIVIAQQADGLWRSDLLNPKHYPSKETSSSGFFVYSLAWGINNGYLSRADYQPIVEKGWLALNKCVNEETGMLGYVQPIGAAPDSTNENTTFSYGAGAFILAGIEMLELIE</sequence>
<dbReference type="PANTHER" id="PTHR33886">
    <property type="entry name" value="UNSATURATED RHAMNOGALACTURONAN HYDROLASE (EUROFUNG)"/>
    <property type="match status" value="1"/>
</dbReference>
<accession>A0A1M4SW13</accession>
<dbReference type="Pfam" id="PF07470">
    <property type="entry name" value="Glyco_hydro_88"/>
    <property type="match status" value="1"/>
</dbReference>
<protein>
    <submittedName>
        <fullName evidence="2">Rhamnogalacturonyl hydrolase YesR</fullName>
    </submittedName>
</protein>
<evidence type="ECO:0000256" key="1">
    <source>
        <dbReference type="ARBA" id="ARBA00022801"/>
    </source>
</evidence>
<dbReference type="PANTHER" id="PTHR33886:SF8">
    <property type="entry name" value="UNSATURATED RHAMNOGALACTURONAN HYDROLASE (EUROFUNG)"/>
    <property type="match status" value="1"/>
</dbReference>
<evidence type="ECO:0000313" key="3">
    <source>
        <dbReference type="Proteomes" id="UP000184164"/>
    </source>
</evidence>
<organism evidence="2 3">
    <name type="scientific">Mariniphaga anaerophila</name>
    <dbReference type="NCBI Taxonomy" id="1484053"/>
    <lineage>
        <taxon>Bacteria</taxon>
        <taxon>Pseudomonadati</taxon>
        <taxon>Bacteroidota</taxon>
        <taxon>Bacteroidia</taxon>
        <taxon>Marinilabiliales</taxon>
        <taxon>Prolixibacteraceae</taxon>
        <taxon>Mariniphaga</taxon>
    </lineage>
</organism>
<keyword evidence="3" id="KW-1185">Reference proteome</keyword>
<dbReference type="InterPro" id="IPR010905">
    <property type="entry name" value="Glyco_hydro_88"/>
</dbReference>
<dbReference type="RefSeq" id="WP_072998067.1">
    <property type="nucleotide sequence ID" value="NZ_FQUM01000001.1"/>
</dbReference>
<name>A0A1M4SW13_9BACT</name>
<dbReference type="Gene3D" id="1.50.10.10">
    <property type="match status" value="1"/>
</dbReference>
<dbReference type="STRING" id="1484053.SAMN05444274_101168"/>